<dbReference type="AlphaFoldDB" id="A0A8H4W4D6"/>
<gene>
    <name evidence="1" type="ORF">G7Y89_g6843</name>
</gene>
<keyword evidence="2" id="KW-1185">Reference proteome</keyword>
<evidence type="ECO:0000313" key="2">
    <source>
        <dbReference type="Proteomes" id="UP000566819"/>
    </source>
</evidence>
<name>A0A8H4W4D6_9HELO</name>
<sequence length="191" mass="21604">MFESEEAHRWGGGSDKLESSVLRSRTCKYIFEVRRAAEPTDGLEIQEFTLNDFPISSNESESWKVYVMKALEHHSLSDDIPIHTYLPLKDFPLLNHSWAFQERLLAPRYLHFTKNELTLEFGETFTCKCGCACDGTSSRASKAEIIAVLAKRSCAADFIMARAGDEIQRAFVHLSHGSIPRAYESGFAFSE</sequence>
<evidence type="ECO:0000313" key="1">
    <source>
        <dbReference type="EMBL" id="KAF4631290.1"/>
    </source>
</evidence>
<reference evidence="1 2" key="1">
    <citation type="submission" date="2020-03" db="EMBL/GenBank/DDBJ databases">
        <title>Draft Genome Sequence of Cudoniella acicularis.</title>
        <authorList>
            <person name="Buettner E."/>
            <person name="Kellner H."/>
        </authorList>
    </citation>
    <scope>NUCLEOTIDE SEQUENCE [LARGE SCALE GENOMIC DNA]</scope>
    <source>
        <strain evidence="1 2">DSM 108380</strain>
    </source>
</reference>
<dbReference type="OrthoDB" id="5014044at2759"/>
<comment type="caution">
    <text evidence="1">The sequence shown here is derived from an EMBL/GenBank/DDBJ whole genome shotgun (WGS) entry which is preliminary data.</text>
</comment>
<protein>
    <submittedName>
        <fullName evidence="1">Uncharacterized protein</fullName>
    </submittedName>
</protein>
<dbReference type="Proteomes" id="UP000566819">
    <property type="component" value="Unassembled WGS sequence"/>
</dbReference>
<dbReference type="EMBL" id="JAAMPI010000458">
    <property type="protein sequence ID" value="KAF4631290.1"/>
    <property type="molecule type" value="Genomic_DNA"/>
</dbReference>
<proteinExistence type="predicted"/>
<organism evidence="1 2">
    <name type="scientific">Cudoniella acicularis</name>
    <dbReference type="NCBI Taxonomy" id="354080"/>
    <lineage>
        <taxon>Eukaryota</taxon>
        <taxon>Fungi</taxon>
        <taxon>Dikarya</taxon>
        <taxon>Ascomycota</taxon>
        <taxon>Pezizomycotina</taxon>
        <taxon>Leotiomycetes</taxon>
        <taxon>Helotiales</taxon>
        <taxon>Tricladiaceae</taxon>
        <taxon>Cudoniella</taxon>
    </lineage>
</organism>
<accession>A0A8H4W4D6</accession>